<dbReference type="InterPro" id="IPR035965">
    <property type="entry name" value="PAS-like_dom_sf"/>
</dbReference>
<comment type="subcellular location">
    <subcellularLocation>
        <location evidence="1">Cell membrane</location>
        <topology evidence="1">Multi-pass membrane protein</topology>
    </subcellularLocation>
</comment>
<feature type="compositionally biased region" description="Gly residues" evidence="6">
    <location>
        <begin position="548"/>
        <end position="567"/>
    </location>
</feature>
<dbReference type="InterPro" id="IPR033479">
    <property type="entry name" value="dCache_1"/>
</dbReference>
<dbReference type="InterPro" id="IPR000014">
    <property type="entry name" value="PAS"/>
</dbReference>
<dbReference type="Proteomes" id="UP000675920">
    <property type="component" value="Unplaced"/>
</dbReference>
<evidence type="ECO:0000256" key="3">
    <source>
        <dbReference type="ARBA" id="ARBA00022692"/>
    </source>
</evidence>
<feature type="region of interest" description="Disordered" evidence="6">
    <location>
        <begin position="1"/>
        <end position="26"/>
    </location>
</feature>
<feature type="region of interest" description="Disordered" evidence="6">
    <location>
        <begin position="548"/>
        <end position="588"/>
    </location>
</feature>
<dbReference type="InterPro" id="IPR013656">
    <property type="entry name" value="PAS_4"/>
</dbReference>
<organism evidence="9 10">
    <name type="scientific">Derxia gummosa DSM 723</name>
    <dbReference type="NCBI Taxonomy" id="1121388"/>
    <lineage>
        <taxon>Bacteria</taxon>
        <taxon>Pseudomonadati</taxon>
        <taxon>Pseudomonadota</taxon>
        <taxon>Betaproteobacteria</taxon>
        <taxon>Burkholderiales</taxon>
        <taxon>Alcaligenaceae</taxon>
        <taxon>Derxia</taxon>
    </lineage>
</organism>
<keyword evidence="5 7" id="KW-0472">Membrane</keyword>
<proteinExistence type="predicted"/>
<accession>A0A8B6X906</accession>
<keyword evidence="4 7" id="KW-1133">Transmembrane helix</keyword>
<dbReference type="Pfam" id="PF08448">
    <property type="entry name" value="PAS_4"/>
    <property type="match status" value="1"/>
</dbReference>
<dbReference type="SMART" id="SM00091">
    <property type="entry name" value="PAS"/>
    <property type="match status" value="1"/>
</dbReference>
<keyword evidence="3 7" id="KW-0812">Transmembrane</keyword>
<dbReference type="GO" id="GO:0005886">
    <property type="term" value="C:plasma membrane"/>
    <property type="evidence" value="ECO:0007669"/>
    <property type="project" value="UniProtKB-SubCell"/>
</dbReference>
<evidence type="ECO:0000256" key="5">
    <source>
        <dbReference type="ARBA" id="ARBA00023136"/>
    </source>
</evidence>
<dbReference type="NCBIfam" id="TIGR00229">
    <property type="entry name" value="sensory_box"/>
    <property type="match status" value="1"/>
</dbReference>
<evidence type="ECO:0000256" key="2">
    <source>
        <dbReference type="ARBA" id="ARBA00022475"/>
    </source>
</evidence>
<evidence type="ECO:0000313" key="10">
    <source>
        <dbReference type="RefSeq" id="WP_051378255.1"/>
    </source>
</evidence>
<reference evidence="10" key="3">
    <citation type="journal article" date="1997" name="Trends Biochem. Sci.">
        <title>PAS domain S-boxes in Archaea, Bacteria and sensors for oxygen and redox.</title>
        <authorList>
            <person name="Zhulin I.B."/>
            <person name="Taylor B.L."/>
            <person name="Dixon R."/>
        </authorList>
    </citation>
    <scope>NUCLEOTIDE SEQUENCE</scope>
</reference>
<dbReference type="PROSITE" id="PS50112">
    <property type="entry name" value="PAS"/>
    <property type="match status" value="1"/>
</dbReference>
<name>A0A8B6X906_9BURK</name>
<dbReference type="Gene3D" id="3.30.450.20">
    <property type="entry name" value="PAS domain"/>
    <property type="match status" value="2"/>
</dbReference>
<evidence type="ECO:0000313" key="9">
    <source>
        <dbReference type="Proteomes" id="UP000675920"/>
    </source>
</evidence>
<dbReference type="AlphaFoldDB" id="A0A8B6X906"/>
<dbReference type="RefSeq" id="WP_051378255.1">
    <property type="nucleotide sequence ID" value="NZ_AXWS01000008.1"/>
</dbReference>
<sequence length="588" mass="63610">MDSGGRDHARRSGLGNNAGPAFTDPTMRPPARIPLATWLVAAVLCTVLGAVIATTLLVESFARAHAERSAGALLGQIARDMRNALDRGMEQQLEAVRLVATLDPVRAAREPATIRRVLEQFQDGYPTAAWLGLADTRGNVVAATRGMLEGRDVSRRPWFIGARDGAYAGDVHPAVMLEKLLPQQPEPWRFVDLAVPVSTPDGRATGVLGLHLSWGWARQLRDELLAALDAGGGVQVWVIDREGVVILGPAGAEGQRLPPEQYAGSWRGIDGFLVEDMGEDRRYTAVAQSAGRGRFESLGWRVLVRQPESVALAGFRELRTQIMATGVALALLFGAVAAALAWRLSRPFGQLADALDGRPGDAETALRRFGGFREAQRLTAALERVLARQRDHEAGLRADYASLERVVVERESELRVANSDLLETRQRLTEITDNLPVLVFYLDRDCRLRSANNTLRDYTGLTPAEATGRRYAEVFGEDAWRERRPVLERCLAGERMQVRVRQMRNGLAREYDAVFVPHRDDGDTVTGLYALVTDVTMTSLGRGGDAGVGPGGGNVGDGAAVTGGGTGTNAADAPDRIAADRSQIQPAP</sequence>
<evidence type="ECO:0000256" key="6">
    <source>
        <dbReference type="SAM" id="MobiDB-lite"/>
    </source>
</evidence>
<evidence type="ECO:0000259" key="8">
    <source>
        <dbReference type="PROSITE" id="PS50112"/>
    </source>
</evidence>
<evidence type="ECO:0000256" key="4">
    <source>
        <dbReference type="ARBA" id="ARBA00022989"/>
    </source>
</evidence>
<keyword evidence="2" id="KW-1003">Cell membrane</keyword>
<reference evidence="10" key="1">
    <citation type="journal article" date="1995" name="Biochemistry">
        <title>1.4 A structure of photoactive yellow protein, a cytosolic photoreceptor: unusual fold, active site, and chromophore.</title>
        <authorList>
            <person name="Borgstahl G.E."/>
            <person name="Williams D.R."/>
            <person name="Getzoff E.D."/>
        </authorList>
    </citation>
    <scope>NUCLEOTIDE SEQUENCE</scope>
</reference>
<reference evidence="10" key="2">
    <citation type="journal article" date="1997" name="Curr. Biol.">
        <title>PAS: a multifunctional domain family comes to light.</title>
        <authorList>
            <person name="Ponting C.P."/>
            <person name="Aravind L."/>
        </authorList>
    </citation>
    <scope>NUCLEOTIDE SEQUENCE</scope>
</reference>
<protein>
    <submittedName>
        <fullName evidence="10">PAS domain-containing protein</fullName>
    </submittedName>
</protein>
<feature type="domain" description="PAS" evidence="8">
    <location>
        <begin position="424"/>
        <end position="494"/>
    </location>
</feature>
<dbReference type="SUPFAM" id="SSF55785">
    <property type="entry name" value="PYP-like sensor domain (PAS domain)"/>
    <property type="match status" value="1"/>
</dbReference>
<feature type="transmembrane region" description="Helical" evidence="7">
    <location>
        <begin position="35"/>
        <end position="58"/>
    </location>
</feature>
<dbReference type="CDD" id="cd00130">
    <property type="entry name" value="PAS"/>
    <property type="match status" value="1"/>
</dbReference>
<keyword evidence="9" id="KW-1185">Reference proteome</keyword>
<feature type="transmembrane region" description="Helical" evidence="7">
    <location>
        <begin position="322"/>
        <end position="342"/>
    </location>
</feature>
<reference evidence="10" key="4">
    <citation type="journal article" date="2004" name="Eur. J. Biochem.">
        <title>The PAS fold. A redefinition of the PAS domain based upon structural prediction.</title>
        <authorList>
            <person name="Hefti M.H."/>
            <person name="Francoijs K.J."/>
            <person name="de Vries S.C."/>
            <person name="Dixon R."/>
            <person name="Vervoort J."/>
        </authorList>
    </citation>
    <scope>NUCLEOTIDE SEQUENCE</scope>
</reference>
<reference evidence="10" key="5">
    <citation type="submission" date="2025-08" db="UniProtKB">
        <authorList>
            <consortium name="RefSeq"/>
        </authorList>
    </citation>
    <scope>IDENTIFICATION</scope>
</reference>
<evidence type="ECO:0000256" key="1">
    <source>
        <dbReference type="ARBA" id="ARBA00004651"/>
    </source>
</evidence>
<dbReference type="Pfam" id="PF02743">
    <property type="entry name" value="dCache_1"/>
    <property type="match status" value="1"/>
</dbReference>
<evidence type="ECO:0000256" key="7">
    <source>
        <dbReference type="SAM" id="Phobius"/>
    </source>
</evidence>